<proteinExistence type="predicted"/>
<dbReference type="Proteomes" id="UP000000305">
    <property type="component" value="Unassembled WGS sequence"/>
</dbReference>
<keyword evidence="3" id="KW-1185">Reference proteome</keyword>
<reference evidence="2 3" key="1">
    <citation type="journal article" date="2011" name="Science">
        <title>The ecoresponsive genome of Daphnia pulex.</title>
        <authorList>
            <person name="Colbourne J.K."/>
            <person name="Pfrender M.E."/>
            <person name="Gilbert D."/>
            <person name="Thomas W.K."/>
            <person name="Tucker A."/>
            <person name="Oakley T.H."/>
            <person name="Tokishita S."/>
            <person name="Aerts A."/>
            <person name="Arnold G.J."/>
            <person name="Basu M.K."/>
            <person name="Bauer D.J."/>
            <person name="Caceres C.E."/>
            <person name="Carmel L."/>
            <person name="Casola C."/>
            <person name="Choi J.H."/>
            <person name="Detter J.C."/>
            <person name="Dong Q."/>
            <person name="Dusheyko S."/>
            <person name="Eads B.D."/>
            <person name="Frohlich T."/>
            <person name="Geiler-Samerotte K.A."/>
            <person name="Gerlach D."/>
            <person name="Hatcher P."/>
            <person name="Jogdeo S."/>
            <person name="Krijgsveld J."/>
            <person name="Kriventseva E.V."/>
            <person name="Kultz D."/>
            <person name="Laforsch C."/>
            <person name="Lindquist E."/>
            <person name="Lopez J."/>
            <person name="Manak J.R."/>
            <person name="Muller J."/>
            <person name="Pangilinan J."/>
            <person name="Patwardhan R.P."/>
            <person name="Pitluck S."/>
            <person name="Pritham E.J."/>
            <person name="Rechtsteiner A."/>
            <person name="Rho M."/>
            <person name="Rogozin I.B."/>
            <person name="Sakarya O."/>
            <person name="Salamov A."/>
            <person name="Schaack S."/>
            <person name="Shapiro H."/>
            <person name="Shiga Y."/>
            <person name="Skalitzky C."/>
            <person name="Smith Z."/>
            <person name="Souvorov A."/>
            <person name="Sung W."/>
            <person name="Tang Z."/>
            <person name="Tsuchiya D."/>
            <person name="Tu H."/>
            <person name="Vos H."/>
            <person name="Wang M."/>
            <person name="Wolf Y.I."/>
            <person name="Yamagata H."/>
            <person name="Yamada T."/>
            <person name="Ye Y."/>
            <person name="Shaw J.R."/>
            <person name="Andrews J."/>
            <person name="Crease T.J."/>
            <person name="Tang H."/>
            <person name="Lucas S.M."/>
            <person name="Robertson H.M."/>
            <person name="Bork P."/>
            <person name="Koonin E.V."/>
            <person name="Zdobnov E.M."/>
            <person name="Grigoriev I.V."/>
            <person name="Lynch M."/>
            <person name="Boore J.L."/>
        </authorList>
    </citation>
    <scope>NUCLEOTIDE SEQUENCE [LARGE SCALE GENOMIC DNA]</scope>
</reference>
<sequence>MNHTADAGQQQQQQQQQQQVRLHHGHGPMSHHQHHYFGAAAKSLNFPSVHHPHHQSAAGAALGVQHSHHFAVSSPHHHQTYIKQEASATNHLNAFYDNFVSMTGGSAPHQTLTTKLA</sequence>
<feature type="compositionally biased region" description="Basic residues" evidence="1">
    <location>
        <begin position="21"/>
        <end position="35"/>
    </location>
</feature>
<gene>
    <name evidence="2" type="ORF">DAPPUDRAFT_245331</name>
</gene>
<dbReference type="HOGENOM" id="CLU_2087227_0_0_1"/>
<protein>
    <submittedName>
        <fullName evidence="2">Uncharacterized protein</fullName>
    </submittedName>
</protein>
<evidence type="ECO:0000313" key="2">
    <source>
        <dbReference type="EMBL" id="EFX78973.1"/>
    </source>
</evidence>
<feature type="compositionally biased region" description="Low complexity" evidence="1">
    <location>
        <begin position="9"/>
        <end position="19"/>
    </location>
</feature>
<dbReference type="KEGG" id="dpx:DAPPUDRAFT_245331"/>
<dbReference type="InParanoid" id="E9GN44"/>
<name>E9GN44_DAPPU</name>
<evidence type="ECO:0000313" key="3">
    <source>
        <dbReference type="Proteomes" id="UP000000305"/>
    </source>
</evidence>
<feature type="region of interest" description="Disordered" evidence="1">
    <location>
        <begin position="1"/>
        <end position="40"/>
    </location>
</feature>
<dbReference type="EMBL" id="GL732554">
    <property type="protein sequence ID" value="EFX78973.1"/>
    <property type="molecule type" value="Genomic_DNA"/>
</dbReference>
<accession>E9GN44</accession>
<organism evidence="2 3">
    <name type="scientific">Daphnia pulex</name>
    <name type="common">Water flea</name>
    <dbReference type="NCBI Taxonomy" id="6669"/>
    <lineage>
        <taxon>Eukaryota</taxon>
        <taxon>Metazoa</taxon>
        <taxon>Ecdysozoa</taxon>
        <taxon>Arthropoda</taxon>
        <taxon>Crustacea</taxon>
        <taxon>Branchiopoda</taxon>
        <taxon>Diplostraca</taxon>
        <taxon>Cladocera</taxon>
        <taxon>Anomopoda</taxon>
        <taxon>Daphniidae</taxon>
        <taxon>Daphnia</taxon>
    </lineage>
</organism>
<dbReference type="AlphaFoldDB" id="E9GN44"/>
<evidence type="ECO:0000256" key="1">
    <source>
        <dbReference type="SAM" id="MobiDB-lite"/>
    </source>
</evidence>